<organism evidence="1 2">
    <name type="scientific">Neoaquamicrobium sediminum</name>
    <dbReference type="NCBI Taxonomy" id="1849104"/>
    <lineage>
        <taxon>Bacteria</taxon>
        <taxon>Pseudomonadati</taxon>
        <taxon>Pseudomonadota</taxon>
        <taxon>Alphaproteobacteria</taxon>
        <taxon>Hyphomicrobiales</taxon>
        <taxon>Phyllobacteriaceae</taxon>
        <taxon>Neoaquamicrobium</taxon>
    </lineage>
</organism>
<name>A0ABV3X1D5_9HYPH</name>
<keyword evidence="2" id="KW-1185">Reference proteome</keyword>
<evidence type="ECO:0000313" key="2">
    <source>
        <dbReference type="Proteomes" id="UP001559025"/>
    </source>
</evidence>
<proteinExistence type="predicted"/>
<protein>
    <submittedName>
        <fullName evidence="1">Uncharacterized protein</fullName>
    </submittedName>
</protein>
<accession>A0ABV3X1D5</accession>
<sequence length="73" mass="7426">ECAAVVKVDAYPAAEKWSGSTAARDGLLTCASDRHVSLAVAGMHPEVVRIAAPTAARGATSQTVGIHLCVPVI</sequence>
<dbReference type="Proteomes" id="UP001559025">
    <property type="component" value="Unassembled WGS sequence"/>
</dbReference>
<feature type="non-terminal residue" evidence="1">
    <location>
        <position position="1"/>
    </location>
</feature>
<dbReference type="EMBL" id="JAZHFV010000024">
    <property type="protein sequence ID" value="MEX4010728.1"/>
    <property type="molecule type" value="Genomic_DNA"/>
</dbReference>
<dbReference type="RefSeq" id="WP_368805356.1">
    <property type="nucleotide sequence ID" value="NZ_JAZHFV010000024.1"/>
</dbReference>
<comment type="caution">
    <text evidence="1">The sequence shown here is derived from an EMBL/GenBank/DDBJ whole genome shotgun (WGS) entry which is preliminary data.</text>
</comment>
<evidence type="ECO:0000313" key="1">
    <source>
        <dbReference type="EMBL" id="MEX4010728.1"/>
    </source>
</evidence>
<gene>
    <name evidence="1" type="ORF">V1479_25840</name>
</gene>
<reference evidence="1 2" key="1">
    <citation type="submission" date="2024-01" db="EMBL/GenBank/DDBJ databases">
        <title>New evidence supports the origin of RcGTA from prophage.</title>
        <authorList>
            <person name="Xu Y."/>
            <person name="Liu B."/>
            <person name="Chen F."/>
        </authorList>
    </citation>
    <scope>NUCLEOTIDE SEQUENCE [LARGE SCALE GENOMIC DNA]</scope>
    <source>
        <strain evidence="1 2">CBW1107-2</strain>
    </source>
</reference>